<comment type="subcellular location">
    <subcellularLocation>
        <location evidence="1">Cytoplasm</location>
        <location evidence="1">Cytoskeleton</location>
        <location evidence="1">Spindle pole</location>
    </subcellularLocation>
</comment>
<dbReference type="InterPro" id="IPR001752">
    <property type="entry name" value="Kinesin_motor_dom"/>
</dbReference>
<evidence type="ECO:0000256" key="10">
    <source>
        <dbReference type="ARBA" id="ARBA00023175"/>
    </source>
</evidence>
<organism evidence="19">
    <name type="scientific">Lepeophtheirus salmonis</name>
    <name type="common">Salmon louse</name>
    <name type="synonym">Caligus salmonis</name>
    <dbReference type="NCBI Taxonomy" id="72036"/>
    <lineage>
        <taxon>Eukaryota</taxon>
        <taxon>Metazoa</taxon>
        <taxon>Ecdysozoa</taxon>
        <taxon>Arthropoda</taxon>
        <taxon>Crustacea</taxon>
        <taxon>Multicrustacea</taxon>
        <taxon>Hexanauplia</taxon>
        <taxon>Copepoda</taxon>
        <taxon>Siphonostomatoida</taxon>
        <taxon>Caligidae</taxon>
        <taxon>Lepeophtheirus</taxon>
    </lineage>
</organism>
<evidence type="ECO:0000256" key="1">
    <source>
        <dbReference type="ARBA" id="ARBA00004647"/>
    </source>
</evidence>
<keyword evidence="12" id="KW-0131">Cell cycle</keyword>
<feature type="compositionally biased region" description="Polar residues" evidence="17">
    <location>
        <begin position="108"/>
        <end position="191"/>
    </location>
</feature>
<comment type="similarity">
    <text evidence="13">Belongs to the TRAFAC class myosin-kinesin ATPase superfamily. Kinesin family. KIN-13 subfamily.</text>
</comment>
<evidence type="ECO:0000256" key="7">
    <source>
        <dbReference type="ARBA" id="ARBA00022829"/>
    </source>
</evidence>
<feature type="region of interest" description="Disordered" evidence="17">
    <location>
        <begin position="94"/>
        <end position="191"/>
    </location>
</feature>
<evidence type="ECO:0000256" key="3">
    <source>
        <dbReference type="ARBA" id="ARBA00022618"/>
    </source>
</evidence>
<evidence type="ECO:0000256" key="17">
    <source>
        <dbReference type="SAM" id="MobiDB-lite"/>
    </source>
</evidence>
<evidence type="ECO:0000256" key="15">
    <source>
        <dbReference type="RuleBase" id="RU000394"/>
    </source>
</evidence>
<evidence type="ECO:0000256" key="11">
    <source>
        <dbReference type="ARBA" id="ARBA00023212"/>
    </source>
</evidence>
<dbReference type="GO" id="GO:0000922">
    <property type="term" value="C:spindle pole"/>
    <property type="evidence" value="ECO:0007669"/>
    <property type="project" value="UniProtKB-SubCell"/>
</dbReference>
<dbReference type="GO" id="GO:0005524">
    <property type="term" value="F:ATP binding"/>
    <property type="evidence" value="ECO:0007669"/>
    <property type="project" value="UniProtKB-UniRule"/>
</dbReference>
<dbReference type="PROSITE" id="PS50067">
    <property type="entry name" value="KINESIN_MOTOR_2"/>
    <property type="match status" value="1"/>
</dbReference>
<feature type="compositionally biased region" description="Low complexity" evidence="17">
    <location>
        <begin position="97"/>
        <end position="107"/>
    </location>
</feature>
<dbReference type="Pfam" id="PF22923">
    <property type="entry name" value="KIF2A-like_1st"/>
    <property type="match status" value="1"/>
</dbReference>
<dbReference type="InterPro" id="IPR027417">
    <property type="entry name" value="P-loop_NTPase"/>
</dbReference>
<sequence length="599" mass="66629">MKMTEESDIMDGLYGISMGVNVDIKRSDGRIHSAVVTGINTTTKSVTVEWREREETKGKEIELETLLGLNQDLIPPPPPPTNGAVITNNKLPKYAQRPTNNNRNTTPSATSQNTNVVSSGVRNRNRLTSRQTMGIPQNEESNPTNVVVPNSHINNNLATNGHGSENAPPSSSSRLPQSTTPQLNYSSNNGSTAETVVKAGTAAAAAPGGGINRRRSNVVKEVERLKKNREERRAKQAEILEEKEAQKNVDPGNPNWEFLCMIRDYQEQLEFNPFHDGDTITDHQITVCVRKRPLNKKEEKRREVDVVTMPNKDQIIVHEPKTKVDLTKYLDNQHFRYDYAFDDTATNELVYKYAARPLVQNIFEGGMATCFAYGQTGSGKTHTMGGEFHGKSQDSKNGIYALATMDVFKFLKSPKYKGLKLHVSCSYFEIYSGKVFDLLSGKSKLRVLEDGKQQVVIVGLTEKVVECVEDVLKLITHGNNLRTSGQTSANAHSSRSHAVFQIILRQNKNKLFGKFSLIDLAGNERGADTHSADRQTRMEGAEINKSLLALKECIRALGRKGGHLPFRASKLTQVLRDSFMGEKSKTCMVRSVFFLMISA</sequence>
<evidence type="ECO:0000256" key="8">
    <source>
        <dbReference type="ARBA" id="ARBA00022840"/>
    </source>
</evidence>
<dbReference type="GO" id="GO:0008017">
    <property type="term" value="F:microtubule binding"/>
    <property type="evidence" value="ECO:0007669"/>
    <property type="project" value="InterPro"/>
</dbReference>
<evidence type="ECO:0000256" key="14">
    <source>
        <dbReference type="PROSITE-ProRule" id="PRU00283"/>
    </source>
</evidence>
<dbReference type="EMBL" id="HACA01022696">
    <property type="protein sequence ID" value="CDW40057.1"/>
    <property type="molecule type" value="Transcribed_RNA"/>
</dbReference>
<evidence type="ECO:0000256" key="6">
    <source>
        <dbReference type="ARBA" id="ARBA00022776"/>
    </source>
</evidence>
<dbReference type="InterPro" id="IPR027640">
    <property type="entry name" value="Kinesin-like_fam"/>
</dbReference>
<keyword evidence="7" id="KW-0159">Chromosome partition</keyword>
<keyword evidence="4 15" id="KW-0493">Microtubule</keyword>
<evidence type="ECO:0000313" key="19">
    <source>
        <dbReference type="EMBL" id="CDW40057.1"/>
    </source>
</evidence>
<dbReference type="Gene3D" id="3.40.850.10">
    <property type="entry name" value="Kinesin motor domain"/>
    <property type="match status" value="1"/>
</dbReference>
<accession>A0A0K2UQB2</accession>
<evidence type="ECO:0000259" key="18">
    <source>
        <dbReference type="PROSITE" id="PS50067"/>
    </source>
</evidence>
<dbReference type="FunFam" id="3.40.850.10:FF:000012">
    <property type="entry name" value="Kinesin-like protein"/>
    <property type="match status" value="1"/>
</dbReference>
<evidence type="ECO:0000256" key="9">
    <source>
        <dbReference type="ARBA" id="ARBA00023054"/>
    </source>
</evidence>
<dbReference type="InterPro" id="IPR036961">
    <property type="entry name" value="Kinesin_motor_dom_sf"/>
</dbReference>
<dbReference type="AlphaFoldDB" id="A0A0K2UQB2"/>
<dbReference type="GO" id="GO:0007019">
    <property type="term" value="P:microtubule depolymerization"/>
    <property type="evidence" value="ECO:0007669"/>
    <property type="project" value="TreeGrafter"/>
</dbReference>
<keyword evidence="6" id="KW-0498">Mitosis</keyword>
<dbReference type="CDD" id="cd01367">
    <property type="entry name" value="KISc_KIF2_like"/>
    <property type="match status" value="1"/>
</dbReference>
<feature type="coiled-coil region" evidence="16">
    <location>
        <begin position="215"/>
        <end position="246"/>
    </location>
</feature>
<evidence type="ECO:0000256" key="5">
    <source>
        <dbReference type="ARBA" id="ARBA00022741"/>
    </source>
</evidence>
<feature type="domain" description="Kinesin motor" evidence="18">
    <location>
        <begin position="284"/>
        <end position="599"/>
    </location>
</feature>
<dbReference type="PRINTS" id="PR00380">
    <property type="entry name" value="KINESINHEAVY"/>
</dbReference>
<proteinExistence type="inferred from homology"/>
<dbReference type="PROSITE" id="PS00411">
    <property type="entry name" value="KINESIN_MOTOR_1"/>
    <property type="match status" value="1"/>
</dbReference>
<evidence type="ECO:0000256" key="2">
    <source>
        <dbReference type="ARBA" id="ARBA00022490"/>
    </source>
</evidence>
<dbReference type="GO" id="GO:0051301">
    <property type="term" value="P:cell division"/>
    <property type="evidence" value="ECO:0007669"/>
    <property type="project" value="UniProtKB-KW"/>
</dbReference>
<dbReference type="Pfam" id="PF00225">
    <property type="entry name" value="Kinesin"/>
    <property type="match status" value="1"/>
</dbReference>
<evidence type="ECO:0000256" key="12">
    <source>
        <dbReference type="ARBA" id="ARBA00023306"/>
    </source>
</evidence>
<dbReference type="GO" id="GO:0007059">
    <property type="term" value="P:chromosome segregation"/>
    <property type="evidence" value="ECO:0007669"/>
    <property type="project" value="UniProtKB-KW"/>
</dbReference>
<keyword evidence="3" id="KW-0132">Cell division</keyword>
<dbReference type="GO" id="GO:0003777">
    <property type="term" value="F:microtubule motor activity"/>
    <property type="evidence" value="ECO:0007669"/>
    <property type="project" value="InterPro"/>
</dbReference>
<keyword evidence="9 16" id="KW-0175">Coiled coil</keyword>
<feature type="binding site" evidence="14">
    <location>
        <begin position="374"/>
        <end position="381"/>
    </location>
    <ligand>
        <name>ATP</name>
        <dbReference type="ChEBI" id="CHEBI:30616"/>
    </ligand>
</feature>
<dbReference type="SUPFAM" id="SSF52540">
    <property type="entry name" value="P-loop containing nucleoside triphosphate hydrolases"/>
    <property type="match status" value="1"/>
</dbReference>
<dbReference type="PANTHER" id="PTHR47971:SF8">
    <property type="entry name" value="KINESIN-LIKE PROTEIN"/>
    <property type="match status" value="1"/>
</dbReference>
<evidence type="ECO:0000256" key="16">
    <source>
        <dbReference type="SAM" id="Coils"/>
    </source>
</evidence>
<evidence type="ECO:0000256" key="13">
    <source>
        <dbReference type="ARBA" id="ARBA00061030"/>
    </source>
</evidence>
<reference evidence="19" key="1">
    <citation type="submission" date="2014-05" db="EMBL/GenBank/DDBJ databases">
        <authorList>
            <person name="Chronopoulou M."/>
        </authorList>
    </citation>
    <scope>NUCLEOTIDE SEQUENCE</scope>
    <source>
        <tissue evidence="19">Whole organism</tissue>
    </source>
</reference>
<keyword evidence="8 14" id="KW-0067">ATP-binding</keyword>
<keyword evidence="5 14" id="KW-0547">Nucleotide-binding</keyword>
<dbReference type="InterPro" id="IPR054473">
    <property type="entry name" value="KIF2A-like_N"/>
</dbReference>
<dbReference type="GO" id="GO:0007018">
    <property type="term" value="P:microtubule-based movement"/>
    <property type="evidence" value="ECO:0007669"/>
    <property type="project" value="InterPro"/>
</dbReference>
<keyword evidence="2" id="KW-0963">Cytoplasm</keyword>
<keyword evidence="11" id="KW-0206">Cytoskeleton</keyword>
<dbReference type="OrthoDB" id="3176171at2759"/>
<dbReference type="InterPro" id="IPR019821">
    <property type="entry name" value="Kinesin_motor_CS"/>
</dbReference>
<dbReference type="SMART" id="SM00129">
    <property type="entry name" value="KISc"/>
    <property type="match status" value="1"/>
</dbReference>
<dbReference type="PANTHER" id="PTHR47971">
    <property type="entry name" value="KINESIN-RELATED PROTEIN 6"/>
    <property type="match status" value="1"/>
</dbReference>
<evidence type="ECO:0000256" key="4">
    <source>
        <dbReference type="ARBA" id="ARBA00022701"/>
    </source>
</evidence>
<protein>
    <recommendedName>
        <fullName evidence="15">Kinesin-like protein</fullName>
    </recommendedName>
</protein>
<dbReference type="GO" id="GO:0005828">
    <property type="term" value="C:kinetochore microtubule"/>
    <property type="evidence" value="ECO:0007669"/>
    <property type="project" value="UniProtKB-ARBA"/>
</dbReference>
<name>A0A0K2UQB2_LEPSM</name>
<keyword evidence="10 14" id="KW-0505">Motor protein</keyword>